<dbReference type="Proteomes" id="UP000029780">
    <property type="component" value="Segment"/>
</dbReference>
<evidence type="ECO:0000313" key="3">
    <source>
        <dbReference type="Proteomes" id="UP000029780"/>
    </source>
</evidence>
<dbReference type="GeneID" id="8746562"/>
<proteinExistence type="predicted"/>
<dbReference type="Pfam" id="PF10544">
    <property type="entry name" value="T5orf172"/>
    <property type="match status" value="1"/>
</dbReference>
<evidence type="ECO:0000259" key="1">
    <source>
        <dbReference type="Pfam" id="PF10544"/>
    </source>
</evidence>
<feature type="domain" description="Bacteriophage T5 Orf172 DNA-binding" evidence="1">
    <location>
        <begin position="3"/>
        <end position="85"/>
    </location>
</feature>
<organism evidence="2 3">
    <name type="scientific">Marseillevirus marseillevirus</name>
    <name type="common">GBM</name>
    <dbReference type="NCBI Taxonomy" id="694581"/>
    <lineage>
        <taxon>Viruses</taxon>
        <taxon>Varidnaviria</taxon>
        <taxon>Bamfordvirae</taxon>
        <taxon>Nucleocytoviricota</taxon>
        <taxon>Megaviricetes</taxon>
        <taxon>Pimascovirales</taxon>
        <taxon>Pimascovirales incertae sedis</taxon>
        <taxon>Marseilleviridae</taxon>
        <taxon>Marseillevirus</taxon>
        <taxon>Marseillevirus massiliense</taxon>
    </lineage>
</organism>
<evidence type="ECO:0000313" key="2">
    <source>
        <dbReference type="EMBL" id="ADB04094.1"/>
    </source>
</evidence>
<protein>
    <recommendedName>
        <fullName evidence="1">Bacteriophage T5 Orf172 DNA-binding domain-containing protein</fullName>
    </recommendedName>
</protein>
<keyword evidence="3" id="KW-1185">Reference proteome</keyword>
<reference evidence="2 3" key="1">
    <citation type="journal article" date="2009" name="Proc. Natl. Acad. Sci. U.S.A.">
        <title>Giant Marseillevirus highlights the role of amoebae as a melting pot in emergence of chimeric microorganisms.</title>
        <authorList>
            <person name="Boyer M."/>
            <person name="Yutin N."/>
            <person name="Pagnier I."/>
            <person name="Barrassi L."/>
            <person name="Fournous G."/>
            <person name="Espinosa L."/>
            <person name="Robert C."/>
            <person name="Azza S."/>
            <person name="Sun S."/>
            <person name="Rossmann M.G."/>
            <person name="Suzan-Monti M."/>
            <person name="La Scola B."/>
            <person name="Koonin E.V."/>
            <person name="Raoult D."/>
        </authorList>
    </citation>
    <scope>NUCLEOTIDE SEQUENCE [LARGE SCALE GENOMIC DNA]</scope>
    <source>
        <strain evidence="2 3">T19</strain>
    </source>
</reference>
<dbReference type="InterPro" id="IPR018306">
    <property type="entry name" value="Phage_T5_Orf172_DNA-bd"/>
</dbReference>
<sequence>MEGYIYLVSRPRFAENVYKLGMSSSIHERLKTYGDKRFVHVVRRVDDRKKSERRLLELFSKEFELVDGRETFRGDLKKMKEIIECECPAEENLDLPKKLRLNEYGARYTCPRCGWRASQQGNENVELQNTPEEDKNILEKYVPCCTDAVIYLVLSGFDGKTPKHKWEEYSLVAFHSDTREDFDWSTVCGVGASSEFGVVEREFKENFSYFEKNGIVTFGAALPKLKKFLEEMCAKHPPLWKEEDFLMYRRSEIFL</sequence>
<organismHost>
    <name type="scientific">Acanthamoeba</name>
    <dbReference type="NCBI Taxonomy" id="5754"/>
</organismHost>
<accession>D2XAW7</accession>
<gene>
    <name evidence="2" type="ORF">MAR_ORF325</name>
</gene>
<name>D2XAW7_GBMV</name>
<dbReference type="RefSeq" id="YP_003407056.1">
    <property type="nucleotide sequence ID" value="NC_013756.1"/>
</dbReference>
<dbReference type="EMBL" id="GU071086">
    <property type="protein sequence ID" value="ADB04094.1"/>
    <property type="molecule type" value="Genomic_DNA"/>
</dbReference>
<dbReference type="KEGG" id="vg:8746562"/>